<comment type="cofactor">
    <cofactor evidence="1 9">
        <name>pyridoxal 5'-phosphate</name>
        <dbReference type="ChEBI" id="CHEBI:597326"/>
    </cofactor>
</comment>
<keyword evidence="9" id="KW-0368">Histidine biosynthesis</keyword>
<comment type="caution">
    <text evidence="11">The sequence shown here is derived from an EMBL/GenBank/DDBJ whole genome shotgun (WGS) entry which is preliminary data.</text>
</comment>
<proteinExistence type="inferred from homology"/>
<keyword evidence="5 9" id="KW-0032">Aminotransferase</keyword>
<dbReference type="SUPFAM" id="SSF53383">
    <property type="entry name" value="PLP-dependent transferases"/>
    <property type="match status" value="1"/>
</dbReference>
<evidence type="ECO:0000256" key="3">
    <source>
        <dbReference type="ARBA" id="ARBA00007970"/>
    </source>
</evidence>
<dbReference type="Proteomes" id="UP001595722">
    <property type="component" value="Unassembled WGS sequence"/>
</dbReference>
<dbReference type="Gene3D" id="3.90.1150.10">
    <property type="entry name" value="Aspartate Aminotransferase, domain 1"/>
    <property type="match status" value="1"/>
</dbReference>
<dbReference type="InterPro" id="IPR004839">
    <property type="entry name" value="Aminotransferase_I/II_large"/>
</dbReference>
<dbReference type="PANTHER" id="PTHR43643">
    <property type="entry name" value="HISTIDINOL-PHOSPHATE AMINOTRANSFERASE 2"/>
    <property type="match status" value="1"/>
</dbReference>
<keyword evidence="12" id="KW-1185">Reference proteome</keyword>
<evidence type="ECO:0000256" key="2">
    <source>
        <dbReference type="ARBA" id="ARBA00005011"/>
    </source>
</evidence>
<evidence type="ECO:0000256" key="6">
    <source>
        <dbReference type="ARBA" id="ARBA00022679"/>
    </source>
</evidence>
<dbReference type="GO" id="GO:0004400">
    <property type="term" value="F:histidinol-phosphate transaminase activity"/>
    <property type="evidence" value="ECO:0007669"/>
    <property type="project" value="UniProtKB-EC"/>
</dbReference>
<evidence type="ECO:0000313" key="12">
    <source>
        <dbReference type="Proteomes" id="UP001595722"/>
    </source>
</evidence>
<comment type="catalytic activity">
    <reaction evidence="8 9">
        <text>L-histidinol phosphate + 2-oxoglutarate = 3-(imidazol-4-yl)-2-oxopropyl phosphate + L-glutamate</text>
        <dbReference type="Rhea" id="RHEA:23744"/>
        <dbReference type="ChEBI" id="CHEBI:16810"/>
        <dbReference type="ChEBI" id="CHEBI:29985"/>
        <dbReference type="ChEBI" id="CHEBI:57766"/>
        <dbReference type="ChEBI" id="CHEBI:57980"/>
        <dbReference type="EC" id="2.6.1.9"/>
    </reaction>
</comment>
<dbReference type="Gene3D" id="3.40.640.10">
    <property type="entry name" value="Type I PLP-dependent aspartate aminotransferase-like (Major domain)"/>
    <property type="match status" value="1"/>
</dbReference>
<comment type="pathway">
    <text evidence="2 9">Amino-acid biosynthesis; L-histidine biosynthesis; L-histidine from 5-phospho-alpha-D-ribose 1-diphosphate: step 7/9.</text>
</comment>
<dbReference type="EMBL" id="JBHRYB010000005">
    <property type="protein sequence ID" value="MFC3679551.1"/>
    <property type="molecule type" value="Genomic_DNA"/>
</dbReference>
<dbReference type="InterPro" id="IPR015421">
    <property type="entry name" value="PyrdxlP-dep_Trfase_major"/>
</dbReference>
<keyword evidence="7 9" id="KW-0663">Pyridoxal phosphate</keyword>
<dbReference type="PANTHER" id="PTHR43643:SF3">
    <property type="entry name" value="HISTIDINOL-PHOSPHATE AMINOTRANSFERASE"/>
    <property type="match status" value="1"/>
</dbReference>
<reference evidence="12" key="1">
    <citation type="journal article" date="2019" name="Int. J. Syst. Evol. Microbiol.">
        <title>The Global Catalogue of Microorganisms (GCM) 10K type strain sequencing project: providing services to taxonomists for standard genome sequencing and annotation.</title>
        <authorList>
            <consortium name="The Broad Institute Genomics Platform"/>
            <consortium name="The Broad Institute Genome Sequencing Center for Infectious Disease"/>
            <person name="Wu L."/>
            <person name="Ma J."/>
        </authorList>
    </citation>
    <scope>NUCLEOTIDE SEQUENCE [LARGE SCALE GENOMIC DNA]</scope>
    <source>
        <strain evidence="12">KCTC 42424</strain>
    </source>
</reference>
<evidence type="ECO:0000256" key="1">
    <source>
        <dbReference type="ARBA" id="ARBA00001933"/>
    </source>
</evidence>
<dbReference type="InterPro" id="IPR001917">
    <property type="entry name" value="Aminotrans_II_pyridoxalP_BS"/>
</dbReference>
<dbReference type="NCBIfam" id="TIGR01141">
    <property type="entry name" value="hisC"/>
    <property type="match status" value="1"/>
</dbReference>
<sequence>MTTDVKNVDFKQLAVSGVQGLHPYQPGKPIDELARELGLDEKDIVKLASNENPTGPSDKALAAVQQQFAELTRYPDGAGFDLKATLCEVLGKEGCNIRAEQITLGNGSSDILDFITRVFVNDGDNVVVSQHAFSIYGLDAKMAGGEALVAPAKDFGHDLDAMLALINDKTRIVFITNPNNPTGTWLNKQELLSFLDQVPTQVLVLLDEAYFEYVAEADYPNGIELVNQYPNLVVTRTFSKAYGLASLRVGFGISSPELADLLNRVRPPFNVNAFALAAAQATLLDNDYLANSVALNNAGMAYLTGEFTRLGLSYIPSVGNFISVKMPAGIDALAVNRGLLQAGVIVRPLANYDMAEYLRISIGSEKENQVFIRALESVLAEQTAAQVNA</sequence>
<evidence type="ECO:0000256" key="4">
    <source>
        <dbReference type="ARBA" id="ARBA00011738"/>
    </source>
</evidence>
<feature type="modified residue" description="N6-(pyridoxal phosphate)lysine" evidence="9">
    <location>
        <position position="240"/>
    </location>
</feature>
<dbReference type="InterPro" id="IPR005861">
    <property type="entry name" value="HisP_aminotrans"/>
</dbReference>
<evidence type="ECO:0000259" key="10">
    <source>
        <dbReference type="Pfam" id="PF00155"/>
    </source>
</evidence>
<accession>A0ABV7VS20</accession>
<dbReference type="CDD" id="cd00609">
    <property type="entry name" value="AAT_like"/>
    <property type="match status" value="1"/>
</dbReference>
<dbReference type="PROSITE" id="PS00599">
    <property type="entry name" value="AA_TRANSFER_CLASS_2"/>
    <property type="match status" value="1"/>
</dbReference>
<name>A0ABV7VS20_9GAMM</name>
<keyword evidence="6 9" id="KW-0808">Transferase</keyword>
<organism evidence="11 12">
    <name type="scientific">Bacterioplanoides pacificum</name>
    <dbReference type="NCBI Taxonomy" id="1171596"/>
    <lineage>
        <taxon>Bacteria</taxon>
        <taxon>Pseudomonadati</taxon>
        <taxon>Pseudomonadota</taxon>
        <taxon>Gammaproteobacteria</taxon>
        <taxon>Oceanospirillales</taxon>
        <taxon>Oceanospirillaceae</taxon>
        <taxon>Bacterioplanoides</taxon>
    </lineage>
</organism>
<dbReference type="Pfam" id="PF00155">
    <property type="entry name" value="Aminotran_1_2"/>
    <property type="match status" value="1"/>
</dbReference>
<dbReference type="InterPro" id="IPR015422">
    <property type="entry name" value="PyrdxlP-dep_Trfase_small"/>
</dbReference>
<gene>
    <name evidence="9 11" type="primary">hisC</name>
    <name evidence="11" type="ORF">ACFOMG_05420</name>
</gene>
<dbReference type="InterPro" id="IPR050106">
    <property type="entry name" value="HistidinolP_aminotransfase"/>
</dbReference>
<feature type="domain" description="Aminotransferase class I/classII large" evidence="10">
    <location>
        <begin position="42"/>
        <end position="375"/>
    </location>
</feature>
<dbReference type="EC" id="2.6.1.9" evidence="9"/>
<evidence type="ECO:0000256" key="7">
    <source>
        <dbReference type="ARBA" id="ARBA00022898"/>
    </source>
</evidence>
<dbReference type="RefSeq" id="WP_376865267.1">
    <property type="nucleotide sequence ID" value="NZ_JBHRYB010000005.1"/>
</dbReference>
<comment type="subunit">
    <text evidence="4 9">Homodimer.</text>
</comment>
<keyword evidence="9" id="KW-0028">Amino-acid biosynthesis</keyword>
<dbReference type="InterPro" id="IPR015424">
    <property type="entry name" value="PyrdxlP-dep_Trfase"/>
</dbReference>
<evidence type="ECO:0000256" key="5">
    <source>
        <dbReference type="ARBA" id="ARBA00022576"/>
    </source>
</evidence>
<protein>
    <recommendedName>
        <fullName evidence="9">Histidinol-phosphate aminotransferase</fullName>
        <ecNumber evidence="9">2.6.1.9</ecNumber>
    </recommendedName>
    <alternativeName>
        <fullName evidence="9">Imidazole acetol-phosphate transaminase</fullName>
    </alternativeName>
</protein>
<dbReference type="HAMAP" id="MF_01023">
    <property type="entry name" value="HisC_aminotrans_2"/>
    <property type="match status" value="1"/>
</dbReference>
<evidence type="ECO:0000313" key="11">
    <source>
        <dbReference type="EMBL" id="MFC3679551.1"/>
    </source>
</evidence>
<evidence type="ECO:0000256" key="9">
    <source>
        <dbReference type="HAMAP-Rule" id="MF_01023"/>
    </source>
</evidence>
<comment type="similarity">
    <text evidence="3 9">Belongs to the class-II pyridoxal-phosphate-dependent aminotransferase family. Histidinol-phosphate aminotransferase subfamily.</text>
</comment>
<evidence type="ECO:0000256" key="8">
    <source>
        <dbReference type="ARBA" id="ARBA00047481"/>
    </source>
</evidence>